<gene>
    <name evidence="2" type="ORF">D3P96_06870</name>
</gene>
<feature type="transmembrane region" description="Helical" evidence="1">
    <location>
        <begin position="113"/>
        <end position="130"/>
    </location>
</feature>
<feature type="transmembrane region" description="Helical" evidence="1">
    <location>
        <begin position="6"/>
        <end position="32"/>
    </location>
</feature>
<keyword evidence="1" id="KW-1133">Transmembrane helix</keyword>
<sequence>MWREKMIHFIVSVIVAFVSSNLDDLVILTILYAEATTRKQRWTILWGQLLGIGAILLLSIACVTMLHAFNLNYLNLLGIFPLLMGVNGFYKLYKSDETAKQDAKRHTKIQKTAQKATGLTLGTIMTLTVSNGADNMGIYIPLFSKYSNTQMWGVLLLFVIMIPIWCWIGEKIADLPVIKNFVQKYQKVLVPIIYIGLGLYILFT</sequence>
<dbReference type="Proteomes" id="UP000275836">
    <property type="component" value="Unassembled WGS sequence"/>
</dbReference>
<feature type="transmembrane region" description="Helical" evidence="1">
    <location>
        <begin position="188"/>
        <end position="203"/>
    </location>
</feature>
<reference evidence="2 3" key="1">
    <citation type="submission" date="2018-10" db="EMBL/GenBank/DDBJ databases">
        <title>Draft genome sequence of Weissella viridescens UCO-SMC3.</title>
        <authorList>
            <person name="Garcia-Cancino A."/>
            <person name="Espinoza-Monje M."/>
            <person name="Albarracin L."/>
            <person name="Garcia-Castillo V."/>
            <person name="Campos-Martin J."/>
            <person name="Nakano Y."/>
            <person name="Guitierrez-Zamorano C."/>
            <person name="Ikeda-Ohtsubo W."/>
            <person name="Morita H."/>
            <person name="Kitazawa H."/>
            <person name="Villena J."/>
        </authorList>
    </citation>
    <scope>NUCLEOTIDE SEQUENCE [LARGE SCALE GENOMIC DNA]</scope>
    <source>
        <strain evidence="2 3">UCO-SMC3</strain>
    </source>
</reference>
<name>A0A3P2RA22_WEIVI</name>
<accession>A0A3P2RA22</accession>
<feature type="transmembrane region" description="Helical" evidence="1">
    <location>
        <begin position="44"/>
        <end position="67"/>
    </location>
</feature>
<dbReference type="OrthoDB" id="7995400at2"/>
<feature type="transmembrane region" description="Helical" evidence="1">
    <location>
        <begin position="150"/>
        <end position="168"/>
    </location>
</feature>
<protein>
    <submittedName>
        <fullName evidence="2">Uncharacterized protein</fullName>
    </submittedName>
</protein>
<proteinExistence type="predicted"/>
<keyword evidence="1" id="KW-0812">Transmembrane</keyword>
<dbReference type="AlphaFoldDB" id="A0A3P2RA22"/>
<keyword evidence="1" id="KW-0472">Membrane</keyword>
<dbReference type="Pfam" id="PF03596">
    <property type="entry name" value="Cad"/>
    <property type="match status" value="1"/>
</dbReference>
<evidence type="ECO:0000313" key="3">
    <source>
        <dbReference type="Proteomes" id="UP000275836"/>
    </source>
</evidence>
<evidence type="ECO:0000256" key="1">
    <source>
        <dbReference type="SAM" id="Phobius"/>
    </source>
</evidence>
<evidence type="ECO:0000313" key="2">
    <source>
        <dbReference type="EMBL" id="RRG17669.1"/>
    </source>
</evidence>
<organism evidence="2 3">
    <name type="scientific">Weissella viridescens</name>
    <name type="common">Lactobacillus viridescens</name>
    <dbReference type="NCBI Taxonomy" id="1629"/>
    <lineage>
        <taxon>Bacteria</taxon>
        <taxon>Bacillati</taxon>
        <taxon>Bacillota</taxon>
        <taxon>Bacilli</taxon>
        <taxon>Lactobacillales</taxon>
        <taxon>Lactobacillaceae</taxon>
        <taxon>Weissella</taxon>
    </lineage>
</organism>
<dbReference type="EMBL" id="RHGY01000007">
    <property type="protein sequence ID" value="RRG17669.1"/>
    <property type="molecule type" value="Genomic_DNA"/>
</dbReference>
<comment type="caution">
    <text evidence="2">The sequence shown here is derived from an EMBL/GenBank/DDBJ whole genome shotgun (WGS) entry which is preliminary data.</text>
</comment>
<feature type="transmembrane region" description="Helical" evidence="1">
    <location>
        <begin position="73"/>
        <end position="93"/>
    </location>
</feature>
<dbReference type="InterPro" id="IPR004676">
    <property type="entry name" value="Cd-R_transporter"/>
</dbReference>